<name>A0A4V2JCW1_9RHOB</name>
<dbReference type="AlphaFoldDB" id="A0A4V2JCW1"/>
<dbReference type="Proteomes" id="UP000293520">
    <property type="component" value="Unassembled WGS sequence"/>
</dbReference>
<protein>
    <recommendedName>
        <fullName evidence="4">Sulfotransferase family protein</fullName>
    </recommendedName>
</protein>
<proteinExistence type="predicted"/>
<reference evidence="2 3" key="1">
    <citation type="submission" date="2019-02" db="EMBL/GenBank/DDBJ databases">
        <title>Paracoccus subflavus sp. nov., isolated from marine sediment of the Pacific Ocean.</title>
        <authorList>
            <person name="Zhang G."/>
        </authorList>
    </citation>
    <scope>NUCLEOTIDE SEQUENCE [LARGE SCALE GENOMIC DNA]</scope>
    <source>
        <strain evidence="2 3">GY0581</strain>
    </source>
</reference>
<keyword evidence="1" id="KW-0175">Coiled coil</keyword>
<dbReference type="OrthoDB" id="7210452at2"/>
<evidence type="ECO:0000313" key="2">
    <source>
        <dbReference type="EMBL" id="TBN44091.1"/>
    </source>
</evidence>
<dbReference type="Pfam" id="PF13469">
    <property type="entry name" value="Sulfotransfer_3"/>
    <property type="match status" value="1"/>
</dbReference>
<accession>A0A4V2JCW1</accession>
<dbReference type="PIRSF" id="PIRSF029407">
    <property type="entry name" value="UCP029407"/>
    <property type="match status" value="1"/>
</dbReference>
<dbReference type="SUPFAM" id="SSF52540">
    <property type="entry name" value="P-loop containing nucleoside triphosphate hydrolases"/>
    <property type="match status" value="1"/>
</dbReference>
<dbReference type="EMBL" id="SISK01000001">
    <property type="protein sequence ID" value="TBN44091.1"/>
    <property type="molecule type" value="Genomic_DNA"/>
</dbReference>
<gene>
    <name evidence="2" type="ORF">EYE42_02965</name>
</gene>
<dbReference type="Gene3D" id="3.40.50.300">
    <property type="entry name" value="P-loop containing nucleotide triphosphate hydrolases"/>
    <property type="match status" value="1"/>
</dbReference>
<dbReference type="InterPro" id="IPR014556">
    <property type="entry name" value="UCP029407"/>
</dbReference>
<feature type="coiled-coil region" evidence="1">
    <location>
        <begin position="333"/>
        <end position="367"/>
    </location>
</feature>
<evidence type="ECO:0008006" key="4">
    <source>
        <dbReference type="Google" id="ProtNLM"/>
    </source>
</evidence>
<evidence type="ECO:0000256" key="1">
    <source>
        <dbReference type="SAM" id="Coils"/>
    </source>
</evidence>
<organism evidence="2 3">
    <name type="scientific">Paracoccus subflavus</name>
    <dbReference type="NCBI Taxonomy" id="2528244"/>
    <lineage>
        <taxon>Bacteria</taxon>
        <taxon>Pseudomonadati</taxon>
        <taxon>Pseudomonadota</taxon>
        <taxon>Alphaproteobacteria</taxon>
        <taxon>Rhodobacterales</taxon>
        <taxon>Paracoccaceae</taxon>
        <taxon>Paracoccus</taxon>
    </lineage>
</organism>
<sequence length="423" mass="47601">MPDRKHSMTDTPPSTPLARTAVIVLGMHRSGTSALAGVLGQLGAALPRDLMGASEMNAKGFFESNLVMDLNDRILASAGLAWWDTRRLSADWLQAPAAETFLSEACDVLQSDFQDARLFVMKDPRICRMMPFWRTALERFGARPMVVHTHRPPMDVAASLARWAGHDTEYNLLLWLRHLLDAEADSRDLPRVFTSYHMLLEDWEAAIARITGGLEIDWPRGLPEAGDDIRAFLSHDLQHFSKTGTHGVPLPAMLRTVLDILDRWAAEGEDHKDQAVLDDLRAHLDRVSPLYDELAMRSALRKSETKTLSAALDEKTNHLARETTRREHLEHLQAALQDRYATLQGDLDGAEARLQDMSRRATEAAAAADLARVELERTRLRLMAERDAALDLARRREAEFLSSTSWRVTAPLRLVSRAVRRML</sequence>
<comment type="caution">
    <text evidence="2">The sequence shown here is derived from an EMBL/GenBank/DDBJ whole genome shotgun (WGS) entry which is preliminary data.</text>
</comment>
<evidence type="ECO:0000313" key="3">
    <source>
        <dbReference type="Proteomes" id="UP000293520"/>
    </source>
</evidence>
<dbReference type="InterPro" id="IPR027417">
    <property type="entry name" value="P-loop_NTPase"/>
</dbReference>
<keyword evidence="3" id="KW-1185">Reference proteome</keyword>